<gene>
    <name evidence="1" type="ORF">OXU80_26075</name>
</gene>
<evidence type="ECO:0000313" key="2">
    <source>
        <dbReference type="Proteomes" id="UP001163223"/>
    </source>
</evidence>
<sequence>MKRLIAIAVAAVLILGLGYLWWSRAPDEPVDEAQKLATGCQDAIEEWRRIRADSENARSRVAHDALEAAERCQYEASPDDVDFADP</sequence>
<dbReference type="EMBL" id="CP113520">
    <property type="protein sequence ID" value="WAJ28246.1"/>
    <property type="molecule type" value="Genomic_DNA"/>
</dbReference>
<organism evidence="1 2">
    <name type="scientific">Antarcticirhabdus aurantiaca</name>
    <dbReference type="NCBI Taxonomy" id="2606717"/>
    <lineage>
        <taxon>Bacteria</taxon>
        <taxon>Pseudomonadati</taxon>
        <taxon>Pseudomonadota</taxon>
        <taxon>Alphaproteobacteria</taxon>
        <taxon>Hyphomicrobiales</taxon>
        <taxon>Aurantimonadaceae</taxon>
        <taxon>Antarcticirhabdus</taxon>
    </lineage>
</organism>
<accession>A0ACD4NNK6</accession>
<evidence type="ECO:0000313" key="1">
    <source>
        <dbReference type="EMBL" id="WAJ28246.1"/>
    </source>
</evidence>
<dbReference type="Proteomes" id="UP001163223">
    <property type="component" value="Chromosome"/>
</dbReference>
<proteinExistence type="predicted"/>
<keyword evidence="2" id="KW-1185">Reference proteome</keyword>
<name>A0ACD4NNK6_9HYPH</name>
<reference evidence="1" key="1">
    <citation type="submission" date="2022-11" db="EMBL/GenBank/DDBJ databases">
        <title>beta-Carotene-producing bacterium, Jeongeuplla avenae sp. nov., alleviates the salt stress of Arabidopsis seedlings.</title>
        <authorList>
            <person name="Jiang L."/>
            <person name="Lee J."/>
        </authorList>
    </citation>
    <scope>NUCLEOTIDE SEQUENCE</scope>
    <source>
        <strain evidence="1">DY_R2A_6</strain>
    </source>
</reference>
<protein>
    <submittedName>
        <fullName evidence="1">Uncharacterized protein</fullName>
    </submittedName>
</protein>